<comment type="catalytic activity">
    <reaction evidence="5">
        <text>L-proline + a quinone = (S)-1-pyrroline-5-carboxylate + a quinol + H(+)</text>
        <dbReference type="Rhea" id="RHEA:23784"/>
        <dbReference type="ChEBI" id="CHEBI:15378"/>
        <dbReference type="ChEBI" id="CHEBI:17388"/>
        <dbReference type="ChEBI" id="CHEBI:24646"/>
        <dbReference type="ChEBI" id="CHEBI:60039"/>
        <dbReference type="ChEBI" id="CHEBI:132124"/>
        <dbReference type="EC" id="1.5.5.2"/>
    </reaction>
</comment>
<comment type="function">
    <text evidence="5">Converts proline to delta-1-pyrroline-5-carboxylate.</text>
</comment>
<dbReference type="InterPro" id="IPR002872">
    <property type="entry name" value="Proline_DH_dom"/>
</dbReference>
<dbReference type="PANTHER" id="PTHR13914">
    <property type="entry name" value="PROLINE OXIDASE"/>
    <property type="match status" value="1"/>
</dbReference>
<keyword evidence="4 5" id="KW-0642">Proline metabolism</keyword>
<evidence type="ECO:0000256" key="5">
    <source>
        <dbReference type="RuleBase" id="RU364054"/>
    </source>
</evidence>
<dbReference type="InterPro" id="IPR015659">
    <property type="entry name" value="Proline_oxidase"/>
</dbReference>
<dbReference type="EC" id="1.5.5.2" evidence="5"/>
<name>A0AAD9P8W4_RIDPI</name>
<keyword evidence="8" id="KW-1185">Reference proteome</keyword>
<keyword evidence="3 5" id="KW-0560">Oxidoreductase</keyword>
<organism evidence="7 8">
    <name type="scientific">Ridgeia piscesae</name>
    <name type="common">Tubeworm</name>
    <dbReference type="NCBI Taxonomy" id="27915"/>
    <lineage>
        <taxon>Eukaryota</taxon>
        <taxon>Metazoa</taxon>
        <taxon>Spiralia</taxon>
        <taxon>Lophotrochozoa</taxon>
        <taxon>Annelida</taxon>
        <taxon>Polychaeta</taxon>
        <taxon>Sedentaria</taxon>
        <taxon>Canalipalpata</taxon>
        <taxon>Sabellida</taxon>
        <taxon>Siboglinidae</taxon>
        <taxon>Ridgeia</taxon>
    </lineage>
</organism>
<dbReference type="PANTHER" id="PTHR13914:SF0">
    <property type="entry name" value="PROLINE DEHYDROGENASE 1, MITOCHONDRIAL"/>
    <property type="match status" value="1"/>
</dbReference>
<evidence type="ECO:0000256" key="3">
    <source>
        <dbReference type="ARBA" id="ARBA00023002"/>
    </source>
</evidence>
<protein>
    <recommendedName>
        <fullName evidence="5">Proline dehydrogenase</fullName>
        <ecNumber evidence="5">1.5.5.2</ecNumber>
    </recommendedName>
</protein>
<dbReference type="GO" id="GO:0071949">
    <property type="term" value="F:FAD binding"/>
    <property type="evidence" value="ECO:0007669"/>
    <property type="project" value="TreeGrafter"/>
</dbReference>
<comment type="similarity">
    <text evidence="2 5">Belongs to the proline oxidase family.</text>
</comment>
<evidence type="ECO:0000256" key="1">
    <source>
        <dbReference type="ARBA" id="ARBA00004739"/>
    </source>
</evidence>
<comment type="caution">
    <text evidence="7">The sequence shown here is derived from an EMBL/GenBank/DDBJ whole genome shotgun (WGS) entry which is preliminary data.</text>
</comment>
<dbReference type="EMBL" id="JAODUO010000082">
    <property type="protein sequence ID" value="KAK2190349.1"/>
    <property type="molecule type" value="Genomic_DNA"/>
</dbReference>
<dbReference type="GO" id="GO:0004657">
    <property type="term" value="F:proline dehydrogenase activity"/>
    <property type="evidence" value="ECO:0007669"/>
    <property type="project" value="UniProtKB-EC"/>
</dbReference>
<evidence type="ECO:0000313" key="8">
    <source>
        <dbReference type="Proteomes" id="UP001209878"/>
    </source>
</evidence>
<keyword evidence="5" id="KW-0285">Flavoprotein</keyword>
<evidence type="ECO:0000256" key="4">
    <source>
        <dbReference type="ARBA" id="ARBA00023062"/>
    </source>
</evidence>
<dbReference type="AlphaFoldDB" id="A0AAD9P8W4"/>
<comment type="cofactor">
    <cofactor evidence="5">
        <name>FAD</name>
        <dbReference type="ChEBI" id="CHEBI:57692"/>
    </cofactor>
</comment>
<evidence type="ECO:0000313" key="7">
    <source>
        <dbReference type="EMBL" id="KAK2190349.1"/>
    </source>
</evidence>
<dbReference type="GO" id="GO:0005739">
    <property type="term" value="C:mitochondrion"/>
    <property type="evidence" value="ECO:0007669"/>
    <property type="project" value="TreeGrafter"/>
</dbReference>
<dbReference type="Pfam" id="PF01619">
    <property type="entry name" value="Pro_dh"/>
    <property type="match status" value="1"/>
</dbReference>
<dbReference type="Gene3D" id="3.20.20.220">
    <property type="match status" value="1"/>
</dbReference>
<keyword evidence="5" id="KW-0274">FAD</keyword>
<sequence>MPSNLPCLCRLLRFRTSVTSCGHRLRSPLGHSPWRHEHHYYCRPGGALFNVAASVQDDPTAHACCVYSTRARTQEQLKHAPDFGNFRDSYRDTTTSELFRAYVIFSFCSSDFLVSKIVKILGWTRRVLGRVLYRAVMKPTIYGQFLAGDNDRDILGVAERNLSRGVNAMMAYIASEVHGAGGAGTTLSCRRRVKDVYQTNFDAVRHSIDLAAEVAAKSGTSQRQWAAAKVTFIAEPEVLRHMTDLINTNTSILGAAYRQTSTEPTKRDSLVELLNDILHQAEKTNGFVSPPAIRHLEELDDSLTTNIAFHLTCKKSRELAQFTQGEASASTLSDTEETHLNQVWKRMCVLAEHAESRGVVFAWDAEQIYLQPAIDLLLLDLMRKYSRQHAAIFHTYQCYLKSTHEKVVRDLKLSRKEDFCLAAKLVRGAYLIEERKRAVSLRYEDPTNPTYESTTTMYHRVADEFLRHIQTRPGRVEVVIATHNEATVGHVLRQISNRGLDTSNAISFAQLHGMRDYITMPLGYAGYPVYKLLNYGPVEECVAFLSRRAQENSSAIATANEERKLIGRELRRRFTSLFAARA</sequence>
<dbReference type="Proteomes" id="UP001209878">
    <property type="component" value="Unassembled WGS sequence"/>
</dbReference>
<evidence type="ECO:0000259" key="6">
    <source>
        <dbReference type="Pfam" id="PF01619"/>
    </source>
</evidence>
<dbReference type="GO" id="GO:0010133">
    <property type="term" value="P:L-proline catabolic process to L-glutamate"/>
    <property type="evidence" value="ECO:0007669"/>
    <property type="project" value="TreeGrafter"/>
</dbReference>
<dbReference type="SUPFAM" id="SSF51730">
    <property type="entry name" value="FAD-linked oxidoreductase"/>
    <property type="match status" value="1"/>
</dbReference>
<reference evidence="7" key="1">
    <citation type="journal article" date="2023" name="Mol. Biol. Evol.">
        <title>Third-Generation Sequencing Reveals the Adaptive Role of the Epigenome in Three Deep-Sea Polychaetes.</title>
        <authorList>
            <person name="Perez M."/>
            <person name="Aroh O."/>
            <person name="Sun Y."/>
            <person name="Lan Y."/>
            <person name="Juniper S.K."/>
            <person name="Young C.R."/>
            <person name="Angers B."/>
            <person name="Qian P.Y."/>
        </authorList>
    </citation>
    <scope>NUCLEOTIDE SEQUENCE</scope>
    <source>
        <strain evidence="7">R07B-5</strain>
    </source>
</reference>
<proteinExistence type="inferred from homology"/>
<dbReference type="InterPro" id="IPR029041">
    <property type="entry name" value="FAD-linked_oxidoreductase-like"/>
</dbReference>
<feature type="domain" description="Proline dehydrogenase" evidence="6">
    <location>
        <begin position="303"/>
        <end position="555"/>
    </location>
</feature>
<evidence type="ECO:0000256" key="2">
    <source>
        <dbReference type="ARBA" id="ARBA00005869"/>
    </source>
</evidence>
<accession>A0AAD9P8W4</accession>
<gene>
    <name evidence="7" type="ORF">NP493_83g02003</name>
</gene>
<comment type="pathway">
    <text evidence="1">Amino-acid degradation; L-proline degradation into L-glutamate; L-glutamate from L-proline: step 1/2.</text>
</comment>